<dbReference type="SMART" id="SM00356">
    <property type="entry name" value="ZnF_C3H1"/>
    <property type="match status" value="2"/>
</dbReference>
<comment type="similarity">
    <text evidence="10">Belongs to the ARTD/PARP family.</text>
</comment>
<dbReference type="InterPro" id="IPR056226">
    <property type="entry name" value="WH_PARP12"/>
</dbReference>
<dbReference type="GeneTree" id="ENSGT00940000164581"/>
<dbReference type="PANTHER" id="PTHR45740:SF13">
    <property type="entry name" value="POLY (ADP-RIBOSE) POLYMERASE FAMILY, MEMBER 12B"/>
    <property type="match status" value="1"/>
</dbReference>
<evidence type="ECO:0000256" key="6">
    <source>
        <dbReference type="ARBA" id="ARBA00022737"/>
    </source>
</evidence>
<feature type="zinc finger region" description="C3H1-type" evidence="11">
    <location>
        <begin position="99"/>
        <end position="124"/>
    </location>
</feature>
<keyword evidence="7 11" id="KW-0863">Zinc-finger</keyword>
<dbReference type="Pfam" id="PF23466">
    <property type="entry name" value="WWE_4"/>
    <property type="match status" value="1"/>
</dbReference>
<evidence type="ECO:0000256" key="10">
    <source>
        <dbReference type="ARBA" id="ARBA00024347"/>
    </source>
</evidence>
<dbReference type="InterPro" id="IPR037197">
    <property type="entry name" value="WWE_dom_sf"/>
</dbReference>
<dbReference type="InterPro" id="IPR057602">
    <property type="entry name" value="Zfn-CCCH_PARP12"/>
</dbReference>
<protein>
    <submittedName>
        <fullName evidence="14">Poly (ADP-ribose) polymerase family, member 12b</fullName>
    </submittedName>
</protein>
<proteinExistence type="inferred from homology"/>
<reference evidence="14" key="2">
    <citation type="submission" date="2025-09" db="UniProtKB">
        <authorList>
            <consortium name="Ensembl"/>
        </authorList>
    </citation>
    <scope>IDENTIFICATION</scope>
</reference>
<dbReference type="PANTHER" id="PTHR45740">
    <property type="entry name" value="POLY [ADP-RIBOSE] POLYMERASE"/>
    <property type="match status" value="1"/>
</dbReference>
<evidence type="ECO:0000256" key="7">
    <source>
        <dbReference type="ARBA" id="ARBA00022771"/>
    </source>
</evidence>
<sequence>PADCSREIAEATHALCRAGGSLSFPELQRELLESCNTKEKDFLYIMKGCSRFLLVPDQAGVCGDRLEDCTVVARTSLRLCSAYSRERCADGEACQQLHLCRFFISGNCRFGKGRKSCKFSHDIRSYHNHQVLTECELHELDETHLSLLLLQNDPELLPEVCSHYNKGLAPRGACTFQVSCTKLHLCQFFVQGHCAFGLKCKRQHAIDQRGRSMLEERGLSRNRIEKLPLIYRNMYHLSKVLTGESAALPPVQADEICLHFIRNSCKYQNECCSVHFHLPYKWQVFDGVAWINLEDMEDIERDFCDPSKTQSSSRQPVNFLSMKQDSKPVRRLSTVSSVLRPPHYVLTTEWLWYYKGDHGDWIEYGRPDEKQRTTSVTSQSLEVSFQSDRSAEVKVKKGHRQYVLTFQDMYQRNPKYSTKRRVRRRPRFVPVVAVQPEFSRALPPSVGGAYLSLATGHFLTSSL</sequence>
<dbReference type="InterPro" id="IPR004170">
    <property type="entry name" value="WWE_dom"/>
</dbReference>
<evidence type="ECO:0000256" key="8">
    <source>
        <dbReference type="ARBA" id="ARBA00022833"/>
    </source>
</evidence>
<dbReference type="Pfam" id="PF24356">
    <property type="entry name" value="WHD_PARP12"/>
    <property type="match status" value="1"/>
</dbReference>
<evidence type="ECO:0000313" key="14">
    <source>
        <dbReference type="Ensembl" id="ENSLBEP00000018260.1"/>
    </source>
</evidence>
<organism evidence="14 15">
    <name type="scientific">Labrus bergylta</name>
    <name type="common">ballan wrasse</name>
    <dbReference type="NCBI Taxonomy" id="56723"/>
    <lineage>
        <taxon>Eukaryota</taxon>
        <taxon>Metazoa</taxon>
        <taxon>Chordata</taxon>
        <taxon>Craniata</taxon>
        <taxon>Vertebrata</taxon>
        <taxon>Euteleostomi</taxon>
        <taxon>Actinopterygii</taxon>
        <taxon>Neopterygii</taxon>
        <taxon>Teleostei</taxon>
        <taxon>Neoteleostei</taxon>
        <taxon>Acanthomorphata</taxon>
        <taxon>Eupercaria</taxon>
        <taxon>Labriformes</taxon>
        <taxon>Labridae</taxon>
        <taxon>Labrus</taxon>
    </lineage>
</organism>
<keyword evidence="6" id="KW-0677">Repeat</keyword>
<dbReference type="Pfam" id="PF25261">
    <property type="entry name" value="zf-CCCH_PARP12"/>
    <property type="match status" value="1"/>
</dbReference>
<dbReference type="Gene3D" id="3.30.1370.210">
    <property type="match status" value="2"/>
</dbReference>
<reference evidence="14" key="1">
    <citation type="submission" date="2025-08" db="UniProtKB">
        <authorList>
            <consortium name="Ensembl"/>
        </authorList>
    </citation>
    <scope>IDENTIFICATION</scope>
</reference>
<evidence type="ECO:0000313" key="15">
    <source>
        <dbReference type="Proteomes" id="UP000261660"/>
    </source>
</evidence>
<evidence type="ECO:0000256" key="5">
    <source>
        <dbReference type="ARBA" id="ARBA00022723"/>
    </source>
</evidence>
<dbReference type="GO" id="GO:1990404">
    <property type="term" value="F:NAD+-protein mono-ADP-ribosyltransferase activity"/>
    <property type="evidence" value="ECO:0007669"/>
    <property type="project" value="TreeGrafter"/>
</dbReference>
<evidence type="ECO:0000256" key="3">
    <source>
        <dbReference type="ARBA" id="ARBA00022490"/>
    </source>
</evidence>
<comment type="subcellular location">
    <subcellularLocation>
        <location evidence="2">Cytoplasm</location>
    </subcellularLocation>
    <subcellularLocation>
        <location evidence="1">Nucleus</location>
    </subcellularLocation>
</comment>
<evidence type="ECO:0000256" key="1">
    <source>
        <dbReference type="ARBA" id="ARBA00004123"/>
    </source>
</evidence>
<dbReference type="GO" id="GO:0005634">
    <property type="term" value="C:nucleus"/>
    <property type="evidence" value="ECO:0007669"/>
    <property type="project" value="UniProtKB-SubCell"/>
</dbReference>
<dbReference type="PROSITE" id="PS50103">
    <property type="entry name" value="ZF_C3H1"/>
    <property type="match status" value="2"/>
</dbReference>
<keyword evidence="4" id="KW-0597">Phosphoprotein</keyword>
<dbReference type="PROSITE" id="PS50918">
    <property type="entry name" value="WWE"/>
    <property type="match status" value="1"/>
</dbReference>
<feature type="domain" description="C3H1-type" evidence="12">
    <location>
        <begin position="99"/>
        <end position="124"/>
    </location>
</feature>
<feature type="domain" description="WWE" evidence="13">
    <location>
        <begin position="338"/>
        <end position="424"/>
    </location>
</feature>
<evidence type="ECO:0000259" key="13">
    <source>
        <dbReference type="PROSITE" id="PS50918"/>
    </source>
</evidence>
<keyword evidence="15" id="KW-1185">Reference proteome</keyword>
<dbReference type="STRING" id="56723.ENSLBEP00000018260"/>
<dbReference type="InterPro" id="IPR000571">
    <property type="entry name" value="Znf_CCCH"/>
</dbReference>
<evidence type="ECO:0000256" key="4">
    <source>
        <dbReference type="ARBA" id="ARBA00022553"/>
    </source>
</evidence>
<feature type="domain" description="C3H1-type" evidence="12">
    <location>
        <begin position="185"/>
        <end position="207"/>
    </location>
</feature>
<dbReference type="SUPFAM" id="SSF117839">
    <property type="entry name" value="WWE domain"/>
    <property type="match status" value="1"/>
</dbReference>
<evidence type="ECO:0000259" key="12">
    <source>
        <dbReference type="PROSITE" id="PS50103"/>
    </source>
</evidence>
<dbReference type="InterPro" id="IPR051712">
    <property type="entry name" value="ARTD-AVP"/>
</dbReference>
<dbReference type="InParanoid" id="A0A3Q3MD17"/>
<dbReference type="Ensembl" id="ENSLBET00000019276.1">
    <property type="protein sequence ID" value="ENSLBEP00000018260.1"/>
    <property type="gene ID" value="ENSLBEG00000014053.1"/>
</dbReference>
<dbReference type="AlphaFoldDB" id="A0A3Q3MD17"/>
<feature type="zinc finger region" description="C3H1-type" evidence="11">
    <location>
        <begin position="185"/>
        <end position="207"/>
    </location>
</feature>
<keyword evidence="8 11" id="KW-0862">Zinc</keyword>
<keyword evidence="3" id="KW-0963">Cytoplasm</keyword>
<dbReference type="GO" id="GO:0005737">
    <property type="term" value="C:cytoplasm"/>
    <property type="evidence" value="ECO:0007669"/>
    <property type="project" value="UniProtKB-SubCell"/>
</dbReference>
<accession>A0A3Q3MD17</accession>
<evidence type="ECO:0000256" key="9">
    <source>
        <dbReference type="ARBA" id="ARBA00023242"/>
    </source>
</evidence>
<dbReference type="Proteomes" id="UP000261660">
    <property type="component" value="Unplaced"/>
</dbReference>
<dbReference type="GO" id="GO:0003950">
    <property type="term" value="F:NAD+ poly-ADP-ribosyltransferase activity"/>
    <property type="evidence" value="ECO:0007669"/>
    <property type="project" value="TreeGrafter"/>
</dbReference>
<keyword evidence="9" id="KW-0539">Nucleus</keyword>
<evidence type="ECO:0000256" key="2">
    <source>
        <dbReference type="ARBA" id="ARBA00004496"/>
    </source>
</evidence>
<dbReference type="Pfam" id="PF02825">
    <property type="entry name" value="WWE"/>
    <property type="match status" value="1"/>
</dbReference>
<keyword evidence="5 11" id="KW-0479">Metal-binding</keyword>
<name>A0A3Q3MD17_9LABR</name>
<dbReference type="GO" id="GO:0008270">
    <property type="term" value="F:zinc ion binding"/>
    <property type="evidence" value="ECO:0007669"/>
    <property type="project" value="UniProtKB-KW"/>
</dbReference>
<evidence type="ECO:0000256" key="11">
    <source>
        <dbReference type="PROSITE-ProRule" id="PRU00723"/>
    </source>
</evidence>
<dbReference type="Gene3D" id="3.30.720.50">
    <property type="match status" value="1"/>
</dbReference>